<dbReference type="InterPro" id="IPR033133">
    <property type="entry name" value="PUM-HD"/>
</dbReference>
<dbReference type="InterPro" id="IPR040059">
    <property type="entry name" value="PUM3"/>
</dbReference>
<feature type="domain" description="PUM-HD" evidence="5">
    <location>
        <begin position="96"/>
        <end position="460"/>
    </location>
</feature>
<evidence type="ECO:0000256" key="4">
    <source>
        <dbReference type="SAM" id="MobiDB-lite"/>
    </source>
</evidence>
<dbReference type="GO" id="GO:0003729">
    <property type="term" value="F:mRNA binding"/>
    <property type="evidence" value="ECO:0007669"/>
    <property type="project" value="TreeGrafter"/>
</dbReference>
<dbReference type="SUPFAM" id="SSF48371">
    <property type="entry name" value="ARM repeat"/>
    <property type="match status" value="1"/>
</dbReference>
<evidence type="ECO:0000256" key="2">
    <source>
        <dbReference type="ARBA" id="ARBA00022884"/>
    </source>
</evidence>
<dbReference type="PROSITE" id="PS50303">
    <property type="entry name" value="PUM_HD"/>
    <property type="match status" value="1"/>
</dbReference>
<dbReference type="EMBL" id="JARAKH010000002">
    <property type="protein sequence ID" value="KAK8406690.1"/>
    <property type="molecule type" value="Genomic_DNA"/>
</dbReference>
<organism evidence="6 7">
    <name type="scientific">Scylla paramamosain</name>
    <name type="common">Mud crab</name>
    <dbReference type="NCBI Taxonomy" id="85552"/>
    <lineage>
        <taxon>Eukaryota</taxon>
        <taxon>Metazoa</taxon>
        <taxon>Ecdysozoa</taxon>
        <taxon>Arthropoda</taxon>
        <taxon>Crustacea</taxon>
        <taxon>Multicrustacea</taxon>
        <taxon>Malacostraca</taxon>
        <taxon>Eumalacostraca</taxon>
        <taxon>Eucarida</taxon>
        <taxon>Decapoda</taxon>
        <taxon>Pleocyemata</taxon>
        <taxon>Brachyura</taxon>
        <taxon>Eubrachyura</taxon>
        <taxon>Portunoidea</taxon>
        <taxon>Portunidae</taxon>
        <taxon>Portuninae</taxon>
        <taxon>Scylla</taxon>
    </lineage>
</organism>
<protein>
    <recommendedName>
        <fullName evidence="5">PUM-HD domain-containing protein</fullName>
    </recommendedName>
</protein>
<dbReference type="PANTHER" id="PTHR13389">
    <property type="entry name" value="PUMILIO HOMOLOG 3"/>
    <property type="match status" value="1"/>
</dbReference>
<sequence length="598" mass="68691">MQSKKKNTETNDEIRQFKAMKQDEYKTSIKTTKVDIDGVKAALNSYDKKGVKRKSEDGNSSERKDWKKLKAEKKELKMKRKEKNLGSSERYELSIQAKKIWEELRQANCKKERQKELCKELISKVQGKLKSLIYAHDTVRVIETLLAKGGEEYRTLVFEELKDDLVNLSKIKYARFFVLKILRYGTRAQKDHVINSLKGQVVKLMKHKIASDVVELAYNDYANAKQRSMMVQEFFGPQFRLFHEEDIKCLDDALKKHPEMKEYILKDFRSALQPIIDKGVFTNTMVHTLLKDFLSSCSVGDRNGVIEALKESLVPIIHTRDGARVAMLCLWHGSNKDRKTILKSFRTHFVKIATEEHGHMVLLAAFDCVDDTQFMKKVVLSELMDELDKLVGSDYGLRILRYLVAPRSPTFFQPCVLAVLSQGDGNAASKKDTDIRQRELQAVVSIPILRMLLANLEHWAVNPNWTLFIGAAVKTLVGSERDTIFHKVAEMYSKPYFPGTEGHVLELAHTTKMVTYFIKCDKERHEAQQETFSSILLKKAEDELVGWTSCNRGCFLLANMLETEIPEIVSHIKKLVTPHKDKLAKQKFIGAEVLLKKI</sequence>
<dbReference type="GO" id="GO:0006417">
    <property type="term" value="P:regulation of translation"/>
    <property type="evidence" value="ECO:0007669"/>
    <property type="project" value="TreeGrafter"/>
</dbReference>
<dbReference type="InterPro" id="IPR011989">
    <property type="entry name" value="ARM-like"/>
</dbReference>
<proteinExistence type="predicted"/>
<dbReference type="InterPro" id="IPR016024">
    <property type="entry name" value="ARM-type_fold"/>
</dbReference>
<evidence type="ECO:0000256" key="3">
    <source>
        <dbReference type="PROSITE-ProRule" id="PRU00317"/>
    </source>
</evidence>
<evidence type="ECO:0000259" key="5">
    <source>
        <dbReference type="PROSITE" id="PS50303"/>
    </source>
</evidence>
<feature type="region of interest" description="Disordered" evidence="4">
    <location>
        <begin position="47"/>
        <end position="69"/>
    </location>
</feature>
<dbReference type="InterPro" id="IPR012959">
    <property type="entry name" value="CPL_dom"/>
</dbReference>
<feature type="region of interest" description="Disordered" evidence="4">
    <location>
        <begin position="1"/>
        <end position="22"/>
    </location>
</feature>
<dbReference type="PROSITE" id="PS50302">
    <property type="entry name" value="PUM"/>
    <property type="match status" value="1"/>
</dbReference>
<dbReference type="Proteomes" id="UP001487740">
    <property type="component" value="Unassembled WGS sequence"/>
</dbReference>
<name>A0AAW0V382_SCYPA</name>
<dbReference type="InterPro" id="IPR001313">
    <property type="entry name" value="Pumilio_RNA-bd_rpt"/>
</dbReference>
<reference evidence="6 7" key="1">
    <citation type="submission" date="2023-03" db="EMBL/GenBank/DDBJ databases">
        <title>High-quality genome of Scylla paramamosain provides insights in environmental adaptation.</title>
        <authorList>
            <person name="Zhang L."/>
        </authorList>
    </citation>
    <scope>NUCLEOTIDE SEQUENCE [LARGE SCALE GENOMIC DNA]</scope>
    <source>
        <strain evidence="6">LZ_2023a</strain>
        <tissue evidence="6">Muscle</tissue>
    </source>
</reference>
<gene>
    <name evidence="6" type="ORF">O3P69_007338</name>
</gene>
<dbReference type="EMBL" id="JARAKH010000002">
    <property type="protein sequence ID" value="KAK8406691.1"/>
    <property type="molecule type" value="Genomic_DNA"/>
</dbReference>
<dbReference type="Pfam" id="PF08144">
    <property type="entry name" value="CPL"/>
    <property type="match status" value="1"/>
</dbReference>
<evidence type="ECO:0000313" key="6">
    <source>
        <dbReference type="EMBL" id="KAK8406690.1"/>
    </source>
</evidence>
<dbReference type="GO" id="GO:0005730">
    <property type="term" value="C:nucleolus"/>
    <property type="evidence" value="ECO:0007669"/>
    <property type="project" value="TreeGrafter"/>
</dbReference>
<dbReference type="SMART" id="SM00025">
    <property type="entry name" value="Pumilio"/>
    <property type="match status" value="5"/>
</dbReference>
<evidence type="ECO:0000256" key="1">
    <source>
        <dbReference type="ARBA" id="ARBA00022737"/>
    </source>
</evidence>
<dbReference type="AlphaFoldDB" id="A0AAW0V382"/>
<keyword evidence="2" id="KW-0694">RNA-binding</keyword>
<evidence type="ECO:0000313" key="7">
    <source>
        <dbReference type="Proteomes" id="UP001487740"/>
    </source>
</evidence>
<feature type="repeat" description="Pumilio" evidence="3">
    <location>
        <begin position="160"/>
        <end position="195"/>
    </location>
</feature>
<dbReference type="PANTHER" id="PTHR13389:SF0">
    <property type="entry name" value="PUMILIO HOMOLOG 3"/>
    <property type="match status" value="1"/>
</dbReference>
<comment type="caution">
    <text evidence="6">The sequence shown here is derived from an EMBL/GenBank/DDBJ whole genome shotgun (WGS) entry which is preliminary data.</text>
</comment>
<keyword evidence="1" id="KW-0677">Repeat</keyword>
<accession>A0AAW0V382</accession>
<keyword evidence="7" id="KW-1185">Reference proteome</keyword>
<dbReference type="Gene3D" id="1.25.10.10">
    <property type="entry name" value="Leucine-rich Repeat Variant"/>
    <property type="match status" value="2"/>
</dbReference>